<comment type="caution">
    <text evidence="1">The sequence shown here is derived from an EMBL/GenBank/DDBJ whole genome shotgun (WGS) entry which is preliminary data.</text>
</comment>
<keyword evidence="2" id="KW-1185">Reference proteome</keyword>
<accession>A0A8S1U4W5</accession>
<protein>
    <submittedName>
        <fullName evidence="1">Uncharacterized protein</fullName>
    </submittedName>
</protein>
<dbReference type="AlphaFoldDB" id="A0A8S1U4W5"/>
<dbReference type="Proteomes" id="UP000683925">
    <property type="component" value="Unassembled WGS sequence"/>
</dbReference>
<dbReference type="OrthoDB" id="310370at2759"/>
<evidence type="ECO:0000313" key="1">
    <source>
        <dbReference type="EMBL" id="CAD8158687.1"/>
    </source>
</evidence>
<dbReference type="EMBL" id="CAJJDP010000035">
    <property type="protein sequence ID" value="CAD8158687.1"/>
    <property type="molecule type" value="Genomic_DNA"/>
</dbReference>
<dbReference type="OMA" id="CCNKQED"/>
<proteinExistence type="predicted"/>
<evidence type="ECO:0000313" key="2">
    <source>
        <dbReference type="Proteomes" id="UP000683925"/>
    </source>
</evidence>
<reference evidence="1" key="1">
    <citation type="submission" date="2021-01" db="EMBL/GenBank/DDBJ databases">
        <authorList>
            <consortium name="Genoscope - CEA"/>
            <person name="William W."/>
        </authorList>
    </citation>
    <scope>NUCLEOTIDE SEQUENCE</scope>
</reference>
<gene>
    <name evidence="1" type="ORF">POCTA_138.1.T0350335</name>
</gene>
<organism evidence="1 2">
    <name type="scientific">Paramecium octaurelia</name>
    <dbReference type="NCBI Taxonomy" id="43137"/>
    <lineage>
        <taxon>Eukaryota</taxon>
        <taxon>Sar</taxon>
        <taxon>Alveolata</taxon>
        <taxon>Ciliophora</taxon>
        <taxon>Intramacronucleata</taxon>
        <taxon>Oligohymenophorea</taxon>
        <taxon>Peniculida</taxon>
        <taxon>Parameciidae</taxon>
        <taxon>Paramecium</taxon>
    </lineage>
</organism>
<sequence>MGQSVKCCNKQEDSLSENYSKQIQADYFGPEYVHQYQIQTKFITHFQAQGHEEKQVRKESQTLSSPNHADLKLGLSPFQNNDEYFTNANQILDSFFNVDSNNVNSSYENSISANKSILKKKDQQICKHIKSVKFKDTGSKISFSISQQKELGQLLKREHK</sequence>
<name>A0A8S1U4W5_PAROT</name>